<evidence type="ECO:0000256" key="3">
    <source>
        <dbReference type="ARBA" id="ARBA00022448"/>
    </source>
</evidence>
<organism evidence="9 10">
    <name type="scientific">Nicoliella lavandulae</name>
    <dbReference type="NCBI Taxonomy" id="3082954"/>
    <lineage>
        <taxon>Bacteria</taxon>
        <taxon>Bacillati</taxon>
        <taxon>Bacillota</taxon>
        <taxon>Bacilli</taxon>
        <taxon>Lactobacillales</taxon>
        <taxon>Lactobacillaceae</taxon>
        <taxon>Nicoliella</taxon>
    </lineage>
</organism>
<keyword evidence="5 8" id="KW-0812">Transmembrane</keyword>
<dbReference type="PANTHER" id="PTHR21716:SF53">
    <property type="entry name" value="PERMEASE PERM-RELATED"/>
    <property type="match status" value="1"/>
</dbReference>
<feature type="transmembrane region" description="Helical" evidence="8">
    <location>
        <begin position="168"/>
        <end position="190"/>
    </location>
</feature>
<evidence type="ECO:0000256" key="7">
    <source>
        <dbReference type="ARBA" id="ARBA00023136"/>
    </source>
</evidence>
<comment type="caution">
    <text evidence="9">The sequence shown here is derived from an EMBL/GenBank/DDBJ whole genome shotgun (WGS) entry which is preliminary data.</text>
</comment>
<comment type="similarity">
    <text evidence="2">Belongs to the autoinducer-2 exporter (AI-2E) (TC 2.A.86) family.</text>
</comment>
<keyword evidence="6 8" id="KW-1133">Transmembrane helix</keyword>
<dbReference type="RefSeq" id="WP_339959445.1">
    <property type="nucleotide sequence ID" value="NZ_JAWMWH010000001.1"/>
</dbReference>
<feature type="transmembrane region" description="Helical" evidence="8">
    <location>
        <begin position="321"/>
        <end position="350"/>
    </location>
</feature>
<evidence type="ECO:0000256" key="2">
    <source>
        <dbReference type="ARBA" id="ARBA00009773"/>
    </source>
</evidence>
<dbReference type="Proteomes" id="UP001370590">
    <property type="component" value="Unassembled WGS sequence"/>
</dbReference>
<keyword evidence="7 8" id="KW-0472">Membrane</keyword>
<evidence type="ECO:0000256" key="6">
    <source>
        <dbReference type="ARBA" id="ARBA00022989"/>
    </source>
</evidence>
<feature type="transmembrane region" description="Helical" evidence="8">
    <location>
        <begin position="290"/>
        <end position="309"/>
    </location>
</feature>
<evidence type="ECO:0000256" key="4">
    <source>
        <dbReference type="ARBA" id="ARBA00022475"/>
    </source>
</evidence>
<keyword evidence="10" id="KW-1185">Reference proteome</keyword>
<evidence type="ECO:0000313" key="10">
    <source>
        <dbReference type="Proteomes" id="UP001370590"/>
    </source>
</evidence>
<feature type="transmembrane region" description="Helical" evidence="8">
    <location>
        <begin position="79"/>
        <end position="104"/>
    </location>
</feature>
<feature type="transmembrane region" description="Helical" evidence="8">
    <location>
        <begin position="226"/>
        <end position="248"/>
    </location>
</feature>
<protein>
    <submittedName>
        <fullName evidence="9">AI-2E family transporter</fullName>
    </submittedName>
</protein>
<feature type="transmembrane region" description="Helical" evidence="8">
    <location>
        <begin position="37"/>
        <end position="58"/>
    </location>
</feature>
<dbReference type="Pfam" id="PF01594">
    <property type="entry name" value="AI-2E_transport"/>
    <property type="match status" value="1"/>
</dbReference>
<proteinExistence type="inferred from homology"/>
<name>A0ABU8SI48_9LACO</name>
<comment type="subcellular location">
    <subcellularLocation>
        <location evidence="1">Cell membrane</location>
        <topology evidence="1">Multi-pass membrane protein</topology>
    </subcellularLocation>
</comment>
<accession>A0ABU8SI48</accession>
<gene>
    <name evidence="9" type="ORF">R4146_00080</name>
</gene>
<keyword evidence="4" id="KW-1003">Cell membrane</keyword>
<evidence type="ECO:0000313" key="9">
    <source>
        <dbReference type="EMBL" id="MEJ6399592.1"/>
    </source>
</evidence>
<evidence type="ECO:0000256" key="5">
    <source>
        <dbReference type="ARBA" id="ARBA00022692"/>
    </source>
</evidence>
<keyword evidence="3" id="KW-0813">Transport</keyword>
<dbReference type="PANTHER" id="PTHR21716">
    <property type="entry name" value="TRANSMEMBRANE PROTEIN"/>
    <property type="match status" value="1"/>
</dbReference>
<reference evidence="9 10" key="1">
    <citation type="submission" date="2023-10" db="EMBL/GenBank/DDBJ databases">
        <title>Nicoliella lavandulae sp. nov. isolated from Lavandula angustifolia flowers.</title>
        <authorList>
            <person name="Alcantara C."/>
            <person name="Zuniga M."/>
            <person name="Landete J.M."/>
            <person name="Monedero V."/>
        </authorList>
    </citation>
    <scope>NUCLEOTIDE SEQUENCE [LARGE SCALE GENOMIC DNA]</scope>
    <source>
        <strain evidence="9 10">Es01</strain>
    </source>
</reference>
<evidence type="ECO:0000256" key="8">
    <source>
        <dbReference type="SAM" id="Phobius"/>
    </source>
</evidence>
<feature type="transmembrane region" description="Helical" evidence="8">
    <location>
        <begin position="12"/>
        <end position="31"/>
    </location>
</feature>
<dbReference type="EMBL" id="JAWMWH010000001">
    <property type="protein sequence ID" value="MEJ6399592.1"/>
    <property type="molecule type" value="Genomic_DNA"/>
</dbReference>
<dbReference type="InterPro" id="IPR002549">
    <property type="entry name" value="AI-2E-like"/>
</dbReference>
<feature type="transmembrane region" description="Helical" evidence="8">
    <location>
        <begin position="254"/>
        <end position="283"/>
    </location>
</feature>
<sequence>MKNRLKQSRLFFWSLEVLIVVAIVYLCNKISFVFTPIGIFISTIFVPILVAGALFYMLNPIVELLMKIHYKRLRVSRTFAVILIFIAFLGLLFYVGLSFIPHIFTQVTTLFYHLPDVANSTEKTLEEVTTHGWLKDVDITDYINQIQSSLTNYTQGVLGSVTASLGNIISMATSVVIVMITVPVILFYMLKDGHKLMPTIEKLIPKDHQKQTVVLLGKMNETIARYIGGQMIECLFVGIFTSLGYVFIGQKYALLLGVFAGVCNIIPYVGPYIGILPSLLVAFSSDIKQVIYVIIIVLIVQQLDGNLVYPNVIGKSLQIHPLTIIVILLAAGNIAGLVGMILAIPLYAVVKVVVQYVYSIWLLQHNYEIEKDVSDK</sequence>
<evidence type="ECO:0000256" key="1">
    <source>
        <dbReference type="ARBA" id="ARBA00004651"/>
    </source>
</evidence>